<evidence type="ECO:0000256" key="1">
    <source>
        <dbReference type="SAM" id="SignalP"/>
    </source>
</evidence>
<dbReference type="PROSITE" id="PS51257">
    <property type="entry name" value="PROKAR_LIPOPROTEIN"/>
    <property type="match status" value="1"/>
</dbReference>
<dbReference type="OrthoDB" id="883648at2"/>
<dbReference type="EMBL" id="RXOF01000013">
    <property type="protein sequence ID" value="RTQ47239.1"/>
    <property type="molecule type" value="Genomic_DNA"/>
</dbReference>
<name>A0A431TZ62_9BACT</name>
<keyword evidence="1" id="KW-0732">Signal</keyword>
<evidence type="ECO:0000313" key="2">
    <source>
        <dbReference type="EMBL" id="RTQ47239.1"/>
    </source>
</evidence>
<evidence type="ECO:0008006" key="4">
    <source>
        <dbReference type="Google" id="ProtNLM"/>
    </source>
</evidence>
<feature type="chain" id="PRO_5019309237" description="Lipoprotein" evidence="1">
    <location>
        <begin position="27"/>
        <end position="187"/>
    </location>
</feature>
<sequence length="187" mass="21006">MKPLAALPCRLAAAAALLFTGLLTTACDSTPRERQEAVQDSARKLDTAAHKAGAALKRAGRRAARWDSASRARNRQPLDTVATTAFVQELLGTYAAIEQLPVTSLEPAYVQLLRQTRAKRRQWTQRDWDYATAVFNRLNRHYRTTRLDLPARQELRIKALQAEFEALEAGRDLKDLREAVRDQPAAK</sequence>
<proteinExistence type="predicted"/>
<organism evidence="2 3">
    <name type="scientific">Hymenobacter gummosus</name>
    <dbReference type="NCBI Taxonomy" id="1776032"/>
    <lineage>
        <taxon>Bacteria</taxon>
        <taxon>Pseudomonadati</taxon>
        <taxon>Bacteroidota</taxon>
        <taxon>Cytophagia</taxon>
        <taxon>Cytophagales</taxon>
        <taxon>Hymenobacteraceae</taxon>
        <taxon>Hymenobacter</taxon>
    </lineage>
</organism>
<dbReference type="Proteomes" id="UP000282184">
    <property type="component" value="Unassembled WGS sequence"/>
</dbReference>
<evidence type="ECO:0000313" key="3">
    <source>
        <dbReference type="Proteomes" id="UP000282184"/>
    </source>
</evidence>
<accession>A0A431TZ62</accession>
<dbReference type="AlphaFoldDB" id="A0A431TZ62"/>
<gene>
    <name evidence="2" type="ORF">EJV47_20310</name>
</gene>
<comment type="caution">
    <text evidence="2">The sequence shown here is derived from an EMBL/GenBank/DDBJ whole genome shotgun (WGS) entry which is preliminary data.</text>
</comment>
<keyword evidence="3" id="KW-1185">Reference proteome</keyword>
<reference evidence="2 3" key="1">
    <citation type="submission" date="2018-12" db="EMBL/GenBank/DDBJ databases">
        <title>Hymenobacter gummosus sp. nov., isolated from a spring.</title>
        <authorList>
            <person name="Nie L."/>
        </authorList>
    </citation>
    <scope>NUCLEOTIDE SEQUENCE [LARGE SCALE GENOMIC DNA]</scope>
    <source>
        <strain evidence="2 3">KCTC 52166</strain>
    </source>
</reference>
<feature type="signal peptide" evidence="1">
    <location>
        <begin position="1"/>
        <end position="26"/>
    </location>
</feature>
<protein>
    <recommendedName>
        <fullName evidence="4">Lipoprotein</fullName>
    </recommendedName>
</protein>
<dbReference type="RefSeq" id="WP_126695037.1">
    <property type="nucleotide sequence ID" value="NZ_RXOF01000013.1"/>
</dbReference>